<evidence type="ECO:0000313" key="2">
    <source>
        <dbReference type="EMBL" id="KMO69319.1"/>
    </source>
</evidence>
<dbReference type="GO" id="GO:0005737">
    <property type="term" value="C:cytoplasm"/>
    <property type="evidence" value="ECO:0007669"/>
    <property type="project" value="TreeGrafter"/>
</dbReference>
<dbReference type="PANTHER" id="PTHR43441">
    <property type="entry name" value="RIBOSOMAL-PROTEIN-SERINE ACETYLTRANSFERASE"/>
    <property type="match status" value="1"/>
</dbReference>
<proteinExistence type="predicted"/>
<dbReference type="EMBL" id="JYNU01000057">
    <property type="protein sequence ID" value="KMO69319.1"/>
    <property type="molecule type" value="Genomic_DNA"/>
</dbReference>
<protein>
    <submittedName>
        <fullName evidence="2">Putative succinyl-CoA transferase</fullName>
        <ecNumber evidence="2">2.8.3.-</ecNumber>
    </submittedName>
</protein>
<dbReference type="Gene3D" id="3.40.630.30">
    <property type="match status" value="1"/>
</dbReference>
<dbReference type="SUPFAM" id="SSF55729">
    <property type="entry name" value="Acyl-CoA N-acyltransferases (Nat)"/>
    <property type="match status" value="1"/>
</dbReference>
<keyword evidence="2" id="KW-0808">Transferase</keyword>
<dbReference type="Pfam" id="PF13302">
    <property type="entry name" value="Acetyltransf_3"/>
    <property type="match status" value="1"/>
</dbReference>
<sequence>MDESIWPLAGLAVRTPRLRLRYVTDELAAGLAQLAARGVHDPATMPFTTPWTDVASPELEQNTLRYFWRNRSETSAEHWDLNLAADVDGTLVGVCSISTDGFSQHRSAETGSWIGIRYQRLGLGREMRQAALHLIFDGFGAEQATTKAWHDNAASLAVTRSLPYVKNGSSQHTRRDCTDLLLHFAMSRERWLTVRRDDISLHGIEAVRTLLGLP</sequence>
<reference evidence="2 3" key="1">
    <citation type="journal article" date="2015" name="Genome Biol. Evol.">
        <title>Characterization of Three Mycobacterium spp. with Potential Use in Bioremediation by Genome Sequencing and Comparative Genomics.</title>
        <authorList>
            <person name="Das S."/>
            <person name="Pettersson B.M."/>
            <person name="Behra P.R."/>
            <person name="Ramesh M."/>
            <person name="Dasgupta S."/>
            <person name="Bhattacharya A."/>
            <person name="Kirsebom L.A."/>
        </authorList>
    </citation>
    <scope>NUCLEOTIDE SEQUENCE [LARGE SCALE GENOMIC DNA]</scope>
    <source>
        <strain evidence="2 3">DSM 44075</strain>
    </source>
</reference>
<dbReference type="InterPro" id="IPR000182">
    <property type="entry name" value="GNAT_dom"/>
</dbReference>
<dbReference type="PATRIC" id="fig|1807.14.peg.4779"/>
<dbReference type="PROSITE" id="PS51186">
    <property type="entry name" value="GNAT"/>
    <property type="match status" value="1"/>
</dbReference>
<dbReference type="EC" id="2.8.3.-" evidence="2"/>
<dbReference type="InterPro" id="IPR051908">
    <property type="entry name" value="Ribosomal_N-acetyltransferase"/>
</dbReference>
<name>A0A0J6VG96_9MYCO</name>
<dbReference type="PANTHER" id="PTHR43441:SF11">
    <property type="entry name" value="RIBOSOMAL-PROTEIN-SERINE ACETYLTRANSFERASE"/>
    <property type="match status" value="1"/>
</dbReference>
<dbReference type="GO" id="GO:0008999">
    <property type="term" value="F:protein-N-terminal-alanine acetyltransferase activity"/>
    <property type="evidence" value="ECO:0007669"/>
    <property type="project" value="TreeGrafter"/>
</dbReference>
<dbReference type="GO" id="GO:1990189">
    <property type="term" value="F:protein N-terminal-serine acetyltransferase activity"/>
    <property type="evidence" value="ECO:0007669"/>
    <property type="project" value="TreeGrafter"/>
</dbReference>
<dbReference type="InterPro" id="IPR016181">
    <property type="entry name" value="Acyl_CoA_acyltransferase"/>
</dbReference>
<dbReference type="Proteomes" id="UP000036313">
    <property type="component" value="Unassembled WGS sequence"/>
</dbReference>
<evidence type="ECO:0000313" key="3">
    <source>
        <dbReference type="Proteomes" id="UP000036313"/>
    </source>
</evidence>
<dbReference type="AlphaFoldDB" id="A0A0J6VG96"/>
<dbReference type="RefSeq" id="WP_048424853.1">
    <property type="nucleotide sequence ID" value="NZ_JYNU01000057.1"/>
</dbReference>
<accession>A0A0J6VG96</accession>
<evidence type="ECO:0000259" key="1">
    <source>
        <dbReference type="PROSITE" id="PS51186"/>
    </source>
</evidence>
<comment type="caution">
    <text evidence="2">The sequence shown here is derived from an EMBL/GenBank/DDBJ whole genome shotgun (WGS) entry which is preliminary data.</text>
</comment>
<gene>
    <name evidence="2" type="ORF">MOBUDSM44075_04745</name>
</gene>
<feature type="domain" description="N-acetyltransferase" evidence="1">
    <location>
        <begin position="34"/>
        <end position="191"/>
    </location>
</feature>
<organism evidence="2 3">
    <name type="scientific">Mycolicibacterium obuense</name>
    <dbReference type="NCBI Taxonomy" id="1807"/>
    <lineage>
        <taxon>Bacteria</taxon>
        <taxon>Bacillati</taxon>
        <taxon>Actinomycetota</taxon>
        <taxon>Actinomycetes</taxon>
        <taxon>Mycobacteriales</taxon>
        <taxon>Mycobacteriaceae</taxon>
        <taxon>Mycolicibacterium</taxon>
    </lineage>
</organism>